<dbReference type="Proteomes" id="UP001180724">
    <property type="component" value="Unassembled WGS sequence"/>
</dbReference>
<reference evidence="1" key="1">
    <citation type="submission" date="2024-05" db="EMBL/GenBank/DDBJ databases">
        <title>30 novel species of actinomycetes from the DSMZ collection.</title>
        <authorList>
            <person name="Nouioui I."/>
        </authorList>
    </citation>
    <scope>NUCLEOTIDE SEQUENCE</scope>
    <source>
        <strain evidence="1">DSM 40712</strain>
    </source>
</reference>
<organism evidence="1 2">
    <name type="scientific">Streptomyces lancefieldiae</name>
    <dbReference type="NCBI Taxonomy" id="3075520"/>
    <lineage>
        <taxon>Bacteria</taxon>
        <taxon>Bacillati</taxon>
        <taxon>Actinomycetota</taxon>
        <taxon>Actinomycetes</taxon>
        <taxon>Kitasatosporales</taxon>
        <taxon>Streptomycetaceae</taxon>
        <taxon>Streptomyces</taxon>
    </lineage>
</organism>
<gene>
    <name evidence="1" type="ORF">RM812_39660</name>
</gene>
<comment type="caution">
    <text evidence="1">The sequence shown here is derived from an EMBL/GenBank/DDBJ whole genome shotgun (WGS) entry which is preliminary data.</text>
</comment>
<dbReference type="RefSeq" id="WP_311585450.1">
    <property type="nucleotide sequence ID" value="NZ_JAVRFH010000107.1"/>
</dbReference>
<accession>A0ABU3B5D2</accession>
<protein>
    <recommendedName>
        <fullName evidence="3">Regulatory protein</fullName>
    </recommendedName>
</protein>
<evidence type="ECO:0000313" key="2">
    <source>
        <dbReference type="Proteomes" id="UP001180724"/>
    </source>
</evidence>
<evidence type="ECO:0000313" key="1">
    <source>
        <dbReference type="EMBL" id="MDT0616216.1"/>
    </source>
</evidence>
<evidence type="ECO:0008006" key="3">
    <source>
        <dbReference type="Google" id="ProtNLM"/>
    </source>
</evidence>
<proteinExistence type="predicted"/>
<name>A0ABU3B5D2_9ACTN</name>
<sequence length="163" mass="17523">MVIKTCQAKLHEAKPAPPATQSLAAIVQTYPVQLPGHRAERLARVKGRTALTMLNWSGSVPTAVHVFTVLVHNAMQYGQHDTCASPPVLYGCLSTTEAKQLLIDVTDPNPRFPDFDNVRAGEGGGSLASLLQQQLIVDLICVVDSERRGKTVRTVLSAEAVSP</sequence>
<keyword evidence="2" id="KW-1185">Reference proteome</keyword>
<dbReference type="EMBL" id="JAVRFH010000107">
    <property type="protein sequence ID" value="MDT0616216.1"/>
    <property type="molecule type" value="Genomic_DNA"/>
</dbReference>